<sequence length="178" mass="20193">EMTLVEELTQSNISLIVEQFTFNDKDLNVIIEQNTPFNIQMMKDFLIAFNLPISPAFGIFTATVQDPSTTDSEMTYFHLKRDVYDAKNLGSIEVSNIKKSVCIAAEIIEWSYLSQVFSKSGADVPLIKNRRTRHKKLEKLAKKLNPTNKVTRKGKHLNSKNAQEESSSRAIKLKNVAN</sequence>
<accession>A0ACA9RBU6</accession>
<proteinExistence type="predicted"/>
<organism evidence="1 2">
    <name type="scientific">Racocetra persica</name>
    <dbReference type="NCBI Taxonomy" id="160502"/>
    <lineage>
        <taxon>Eukaryota</taxon>
        <taxon>Fungi</taxon>
        <taxon>Fungi incertae sedis</taxon>
        <taxon>Mucoromycota</taxon>
        <taxon>Glomeromycotina</taxon>
        <taxon>Glomeromycetes</taxon>
        <taxon>Diversisporales</taxon>
        <taxon>Gigasporaceae</taxon>
        <taxon>Racocetra</taxon>
    </lineage>
</organism>
<keyword evidence="2" id="KW-1185">Reference proteome</keyword>
<dbReference type="Proteomes" id="UP000789920">
    <property type="component" value="Unassembled WGS sequence"/>
</dbReference>
<evidence type="ECO:0000313" key="2">
    <source>
        <dbReference type="Proteomes" id="UP000789920"/>
    </source>
</evidence>
<feature type="non-terminal residue" evidence="1">
    <location>
        <position position="1"/>
    </location>
</feature>
<reference evidence="1" key="1">
    <citation type="submission" date="2021-06" db="EMBL/GenBank/DDBJ databases">
        <authorList>
            <person name="Kallberg Y."/>
            <person name="Tangrot J."/>
            <person name="Rosling A."/>
        </authorList>
    </citation>
    <scope>NUCLEOTIDE SEQUENCE</scope>
    <source>
        <strain evidence="1">MA461A</strain>
    </source>
</reference>
<evidence type="ECO:0000313" key="1">
    <source>
        <dbReference type="EMBL" id="CAG8786841.1"/>
    </source>
</evidence>
<dbReference type="EMBL" id="CAJVQC010048869">
    <property type="protein sequence ID" value="CAG8786841.1"/>
    <property type="molecule type" value="Genomic_DNA"/>
</dbReference>
<protein>
    <submittedName>
        <fullName evidence="1">27379_t:CDS:1</fullName>
    </submittedName>
</protein>
<name>A0ACA9RBU6_9GLOM</name>
<comment type="caution">
    <text evidence="1">The sequence shown here is derived from an EMBL/GenBank/DDBJ whole genome shotgun (WGS) entry which is preliminary data.</text>
</comment>
<feature type="non-terminal residue" evidence="1">
    <location>
        <position position="178"/>
    </location>
</feature>
<gene>
    <name evidence="1" type="ORF">RPERSI_LOCUS18452</name>
</gene>